<dbReference type="RefSeq" id="WP_210221383.1">
    <property type="nucleotide sequence ID" value="NZ_CP072801.1"/>
</dbReference>
<keyword evidence="2" id="KW-1185">Reference proteome</keyword>
<gene>
    <name evidence="1" type="ORF">J9253_13080</name>
</gene>
<organism evidence="1 2">
    <name type="scientific">Thiothrix litoralis</name>
    <dbReference type="NCBI Taxonomy" id="2891210"/>
    <lineage>
        <taxon>Bacteria</taxon>
        <taxon>Pseudomonadati</taxon>
        <taxon>Pseudomonadota</taxon>
        <taxon>Gammaproteobacteria</taxon>
        <taxon>Thiotrichales</taxon>
        <taxon>Thiotrichaceae</taxon>
        <taxon>Thiothrix</taxon>
    </lineage>
</organism>
<dbReference type="EMBL" id="CP072801">
    <property type="protein sequence ID" value="QTR44943.1"/>
    <property type="molecule type" value="Genomic_DNA"/>
</dbReference>
<evidence type="ECO:0000313" key="1">
    <source>
        <dbReference type="EMBL" id="QTR44943.1"/>
    </source>
</evidence>
<dbReference type="Gene3D" id="2.60.120.260">
    <property type="entry name" value="Galactose-binding domain-like"/>
    <property type="match status" value="1"/>
</dbReference>
<accession>A0ABX7WRF2</accession>
<evidence type="ECO:0008006" key="3">
    <source>
        <dbReference type="Google" id="ProtNLM"/>
    </source>
</evidence>
<proteinExistence type="predicted"/>
<dbReference type="Proteomes" id="UP000672039">
    <property type="component" value="Chromosome"/>
</dbReference>
<evidence type="ECO:0000313" key="2">
    <source>
        <dbReference type="Proteomes" id="UP000672039"/>
    </source>
</evidence>
<sequence length="429" mass="48319">MWQRLIIVIVVGLLGWQAVVMGIAQMQSERLAAIYAGWATPWVDAVDSIPPDAKVNLTADGWASLTDQALVRGNQTDAEAYAWRAINSNISSGRAVARLLNIRDLQHKMEAGDRLAALASRLWPMHSDALLRISAHWIAREDLKQLMPVLNTLMTQTGEFNAQLYPALHQLAQAEDVNATLKQYVAQAPTWWPAFFAYLCAQEKDLSLIRTYYQIRQQADKPLLKSEQIPYVNRLLQAQQWQQARTIWAQTLEPEQQQLATDRLYDGGFEGEIHNEGFAWYFRPTPLVAIDTGLTGGIDGKRALHIAFKAQKKPINFQQVWQRLVLPSGDYTLKLRYRLDSFNTGKGLQWRIRCDAGDTTLLGESQPLTGSGNWQALSVNFSVPARDKDTQPGGCATQMLRLEAASQYAHERLFEGGLWFDDVEVKAVK</sequence>
<protein>
    <recommendedName>
        <fullName evidence="3">CBM-cenC domain-containing protein</fullName>
    </recommendedName>
</protein>
<name>A0ABX7WRF2_9GAMM</name>
<reference evidence="1 2" key="1">
    <citation type="submission" date="2021-04" db="EMBL/GenBank/DDBJ databases">
        <title>Genomics, taxonomy and metabolism of representatives of sulfur bacteria of the genus Thiothrix: Thiothrix fructosivorans QT, Thiothrix unzii A1T and three new species, Thiothrix subterranea sp. nov., Thiothrix litoralis sp. nov. and 'Candidatus Thiothrix anitrata' sp. nov.</title>
        <authorList>
            <person name="Ravin N.V."/>
            <person name="Smolyakov D."/>
            <person name="Rudenko T.S."/>
            <person name="Mardanov A.V."/>
            <person name="Beletsky A.V."/>
            <person name="Markov N.D."/>
            <person name="Fomenkov A.I."/>
            <person name="Roberts R.J."/>
            <person name="Karnachuk O.V."/>
            <person name="Novikov A."/>
            <person name="Grabovich M.Y."/>
        </authorList>
    </citation>
    <scope>NUCLEOTIDE SEQUENCE [LARGE SCALE GENOMIC DNA]</scope>
    <source>
        <strain evidence="1 2">AS</strain>
    </source>
</reference>